<comment type="caution">
    <text evidence="1">The sequence shown here is derived from an EMBL/GenBank/DDBJ whole genome shotgun (WGS) entry which is preliminary data.</text>
</comment>
<dbReference type="Proteomes" id="UP000198406">
    <property type="component" value="Unassembled WGS sequence"/>
</dbReference>
<organism evidence="1 2">
    <name type="scientific">Fistulifera solaris</name>
    <name type="common">Oleaginous diatom</name>
    <dbReference type="NCBI Taxonomy" id="1519565"/>
    <lineage>
        <taxon>Eukaryota</taxon>
        <taxon>Sar</taxon>
        <taxon>Stramenopiles</taxon>
        <taxon>Ochrophyta</taxon>
        <taxon>Bacillariophyta</taxon>
        <taxon>Bacillariophyceae</taxon>
        <taxon>Bacillariophycidae</taxon>
        <taxon>Naviculales</taxon>
        <taxon>Naviculaceae</taxon>
        <taxon>Fistulifera</taxon>
    </lineage>
</organism>
<reference evidence="1 2" key="1">
    <citation type="journal article" date="2015" name="Plant Cell">
        <title>Oil accumulation by the oleaginous diatom Fistulifera solaris as revealed by the genome and transcriptome.</title>
        <authorList>
            <person name="Tanaka T."/>
            <person name="Maeda Y."/>
            <person name="Veluchamy A."/>
            <person name="Tanaka M."/>
            <person name="Abida H."/>
            <person name="Marechal E."/>
            <person name="Bowler C."/>
            <person name="Muto M."/>
            <person name="Sunaga Y."/>
            <person name="Tanaka M."/>
            <person name="Yoshino T."/>
            <person name="Taniguchi T."/>
            <person name="Fukuda Y."/>
            <person name="Nemoto M."/>
            <person name="Matsumoto M."/>
            <person name="Wong P.S."/>
            <person name="Aburatani S."/>
            <person name="Fujibuchi W."/>
        </authorList>
    </citation>
    <scope>NUCLEOTIDE SEQUENCE [LARGE SCALE GENOMIC DNA]</scope>
    <source>
        <strain evidence="1 2">JPCC DA0580</strain>
    </source>
</reference>
<evidence type="ECO:0000313" key="1">
    <source>
        <dbReference type="EMBL" id="GAX16003.1"/>
    </source>
</evidence>
<evidence type="ECO:0000313" key="2">
    <source>
        <dbReference type="Proteomes" id="UP000198406"/>
    </source>
</evidence>
<gene>
    <name evidence="1" type="ORF">FisN_22Hh140</name>
</gene>
<protein>
    <submittedName>
        <fullName evidence="1">Uncharacterized protein</fullName>
    </submittedName>
</protein>
<keyword evidence="2" id="KW-1185">Reference proteome</keyword>
<proteinExistence type="predicted"/>
<accession>A0A1Z5JPN4</accession>
<sequence length="127" mass="14086">MQNLSQGKLDEGTVTLFPPLDDDHEGLPAHLAEQFHRMKRRSYKDEEMRELALETAVLVHNEIQHMQNSIAELENMLRQPAERGDGALNGFDDSVSRTGNNESEILIAKPEISLKSAPSSEGSTASD</sequence>
<dbReference type="EMBL" id="BDSP01000100">
    <property type="protein sequence ID" value="GAX16003.1"/>
    <property type="molecule type" value="Genomic_DNA"/>
</dbReference>
<name>A0A1Z5JPN4_FISSO</name>
<dbReference type="InParanoid" id="A0A1Z5JPN4"/>
<dbReference type="AlphaFoldDB" id="A0A1Z5JPN4"/>